<evidence type="ECO:0000313" key="1">
    <source>
        <dbReference type="EMBL" id="QNH62119.1"/>
    </source>
</evidence>
<dbReference type="Gene3D" id="2.60.120.260">
    <property type="entry name" value="Galactose-binding domain-like"/>
    <property type="match status" value="1"/>
</dbReference>
<evidence type="ECO:0000313" key="2">
    <source>
        <dbReference type="Proteomes" id="UP000515489"/>
    </source>
</evidence>
<reference evidence="1 2" key="1">
    <citation type="submission" date="2020-08" db="EMBL/GenBank/DDBJ databases">
        <title>Hymenobacter sp. S2-20-2 genome sequencing.</title>
        <authorList>
            <person name="Jin L."/>
        </authorList>
    </citation>
    <scope>NUCLEOTIDE SEQUENCE [LARGE SCALE GENOMIC DNA]</scope>
    <source>
        <strain evidence="1 2">S2-20-2</strain>
    </source>
</reference>
<protein>
    <recommendedName>
        <fullName evidence="3">CBM-cenC domain-containing protein</fullName>
    </recommendedName>
</protein>
<dbReference type="PROSITE" id="PS51257">
    <property type="entry name" value="PROKAR_LIPOPROTEIN"/>
    <property type="match status" value="1"/>
</dbReference>
<gene>
    <name evidence="1" type="ORF">H4317_18545</name>
</gene>
<dbReference type="InterPro" id="IPR008979">
    <property type="entry name" value="Galactose-bd-like_sf"/>
</dbReference>
<dbReference type="RefSeq" id="WP_185888036.1">
    <property type="nucleotide sequence ID" value="NZ_CP060202.1"/>
</dbReference>
<name>A0A7G7W6X6_9BACT</name>
<keyword evidence="2" id="KW-1185">Reference proteome</keyword>
<sequence>MKKLLYALLAVGMVSCGEKKAEIPANQLAGNDFESIDGWMGDNTPASLTKEKAHSGRYSIKVDPAVEYSMGYSNLLGKLSASKLRKLKVHGWVNLPNGKTEAVLVTQITDPANPAAKPIVWEGLKLTDQVKAFNKWVEVEKEIILPDNVTYANKISVYLWRTGAPEPAFLDDLTIEKVD</sequence>
<organism evidence="1 2">
    <name type="scientific">Hymenobacter sediminicola</name>
    <dbReference type="NCBI Taxonomy" id="2761579"/>
    <lineage>
        <taxon>Bacteria</taxon>
        <taxon>Pseudomonadati</taxon>
        <taxon>Bacteroidota</taxon>
        <taxon>Cytophagia</taxon>
        <taxon>Cytophagales</taxon>
        <taxon>Hymenobacteraceae</taxon>
        <taxon>Hymenobacter</taxon>
    </lineage>
</organism>
<dbReference type="EMBL" id="CP060202">
    <property type="protein sequence ID" value="QNH62119.1"/>
    <property type="molecule type" value="Genomic_DNA"/>
</dbReference>
<accession>A0A7G7W6X6</accession>
<dbReference type="Proteomes" id="UP000515489">
    <property type="component" value="Chromosome"/>
</dbReference>
<proteinExistence type="predicted"/>
<dbReference type="SUPFAM" id="SSF49785">
    <property type="entry name" value="Galactose-binding domain-like"/>
    <property type="match status" value="1"/>
</dbReference>
<dbReference type="KEGG" id="hsk:H4317_18545"/>
<evidence type="ECO:0008006" key="3">
    <source>
        <dbReference type="Google" id="ProtNLM"/>
    </source>
</evidence>
<dbReference type="AlphaFoldDB" id="A0A7G7W6X6"/>